<dbReference type="EMBL" id="JANBPT010000184">
    <property type="protein sequence ID" value="KAJ1926185.1"/>
    <property type="molecule type" value="Genomic_DNA"/>
</dbReference>
<dbReference type="GO" id="GO:0046872">
    <property type="term" value="F:metal ion binding"/>
    <property type="evidence" value="ECO:0007669"/>
    <property type="project" value="UniProtKB-KW"/>
</dbReference>
<dbReference type="PROSITE" id="PS51677">
    <property type="entry name" value="NODB"/>
    <property type="match status" value="1"/>
</dbReference>
<dbReference type="InterPro" id="IPR050248">
    <property type="entry name" value="Polysacc_deacetylase_ArnD"/>
</dbReference>
<dbReference type="PANTHER" id="PTHR10587">
    <property type="entry name" value="GLYCOSYL TRANSFERASE-RELATED"/>
    <property type="match status" value="1"/>
</dbReference>
<dbReference type="GO" id="GO:0016020">
    <property type="term" value="C:membrane"/>
    <property type="evidence" value="ECO:0007669"/>
    <property type="project" value="TreeGrafter"/>
</dbReference>
<dbReference type="Gene3D" id="3.20.20.370">
    <property type="entry name" value="Glycoside hydrolase/deacetylase"/>
    <property type="match status" value="1"/>
</dbReference>
<keyword evidence="2" id="KW-0378">Hydrolase</keyword>
<comment type="caution">
    <text evidence="6">The sequence shown here is derived from an EMBL/GenBank/DDBJ whole genome shotgun (WGS) entry which is preliminary data.</text>
</comment>
<keyword evidence="4" id="KW-0732">Signal</keyword>
<feature type="region of interest" description="Disordered" evidence="3">
    <location>
        <begin position="318"/>
        <end position="339"/>
    </location>
</feature>
<evidence type="ECO:0000256" key="4">
    <source>
        <dbReference type="SAM" id="SignalP"/>
    </source>
</evidence>
<evidence type="ECO:0000256" key="3">
    <source>
        <dbReference type="SAM" id="MobiDB-lite"/>
    </source>
</evidence>
<dbReference type="GO" id="GO:0004099">
    <property type="term" value="F:chitin deacetylase activity"/>
    <property type="evidence" value="ECO:0007669"/>
    <property type="project" value="UniProtKB-ARBA"/>
</dbReference>
<evidence type="ECO:0000256" key="1">
    <source>
        <dbReference type="ARBA" id="ARBA00022723"/>
    </source>
</evidence>
<keyword evidence="1" id="KW-0479">Metal-binding</keyword>
<evidence type="ECO:0000313" key="7">
    <source>
        <dbReference type="Proteomes" id="UP001150569"/>
    </source>
</evidence>
<keyword evidence="7" id="KW-1185">Reference proteome</keyword>
<dbReference type="GO" id="GO:0009272">
    <property type="term" value="P:fungal-type cell wall biogenesis"/>
    <property type="evidence" value="ECO:0007669"/>
    <property type="project" value="UniProtKB-ARBA"/>
</dbReference>
<organism evidence="6 7">
    <name type="scientific">Tieghemiomyces parasiticus</name>
    <dbReference type="NCBI Taxonomy" id="78921"/>
    <lineage>
        <taxon>Eukaryota</taxon>
        <taxon>Fungi</taxon>
        <taxon>Fungi incertae sedis</taxon>
        <taxon>Zoopagomycota</taxon>
        <taxon>Kickxellomycotina</taxon>
        <taxon>Dimargaritomycetes</taxon>
        <taxon>Dimargaritales</taxon>
        <taxon>Dimargaritaceae</taxon>
        <taxon>Tieghemiomyces</taxon>
    </lineage>
</organism>
<gene>
    <name evidence="6" type="ORF">IWQ60_004025</name>
</gene>
<evidence type="ECO:0000256" key="2">
    <source>
        <dbReference type="ARBA" id="ARBA00022801"/>
    </source>
</evidence>
<feature type="signal peptide" evidence="4">
    <location>
        <begin position="1"/>
        <end position="18"/>
    </location>
</feature>
<protein>
    <recommendedName>
        <fullName evidence="5">NodB homology domain-containing protein</fullName>
    </recommendedName>
</protein>
<dbReference type="PANTHER" id="PTHR10587:SF133">
    <property type="entry name" value="CHITIN DEACETYLASE 1-RELATED"/>
    <property type="match status" value="1"/>
</dbReference>
<sequence>MYVHQLTLLVLASTAVRAIPRPQGSASGGSGGGGGTIYDCLAGMMAPTFDDGPDPVKTMALADSFSQAGAVVTFFFLGSKVTEHPQIVQSVCAQGHTVGIHGFNHDHFGTLSYDDAYSQMARSKQAVVDAGCPEPKLMRFPYGEESAAANQAASALNLRVINWTVDPRDYDCGHGGHCVAQNLGNIAAQIDGMDAKATGPIVLQHDDYSGSKDMTDGLLSIASERGLRVVSVATCVFGEEPARPSWWPENQRGMGMEIGTVTTTGDHGKPSKKHKVKVSDGSYHAGLDGETGEWDNQGYDEEGTSAFLNQHAGSRMSAGAERAFSLQDPSGETDNAKPATGLCRLRSKYLM</sequence>
<feature type="domain" description="NodB homology" evidence="5">
    <location>
        <begin position="43"/>
        <end position="230"/>
    </location>
</feature>
<evidence type="ECO:0000259" key="5">
    <source>
        <dbReference type="PROSITE" id="PS51677"/>
    </source>
</evidence>
<reference evidence="6" key="1">
    <citation type="submission" date="2022-07" db="EMBL/GenBank/DDBJ databases">
        <title>Phylogenomic reconstructions and comparative analyses of Kickxellomycotina fungi.</title>
        <authorList>
            <person name="Reynolds N.K."/>
            <person name="Stajich J.E."/>
            <person name="Barry K."/>
            <person name="Grigoriev I.V."/>
            <person name="Crous P."/>
            <person name="Smith M.E."/>
        </authorList>
    </citation>
    <scope>NUCLEOTIDE SEQUENCE</scope>
    <source>
        <strain evidence="6">RSA 861</strain>
    </source>
</reference>
<proteinExistence type="predicted"/>
<dbReference type="Pfam" id="PF01522">
    <property type="entry name" value="Polysacc_deac_1"/>
    <property type="match status" value="1"/>
</dbReference>
<dbReference type="InterPro" id="IPR011330">
    <property type="entry name" value="Glyco_hydro/deAcase_b/a-brl"/>
</dbReference>
<accession>A0A9W8DVX1</accession>
<dbReference type="SUPFAM" id="SSF88713">
    <property type="entry name" value="Glycoside hydrolase/deacetylase"/>
    <property type="match status" value="1"/>
</dbReference>
<feature type="chain" id="PRO_5040736419" description="NodB homology domain-containing protein" evidence="4">
    <location>
        <begin position="19"/>
        <end position="351"/>
    </location>
</feature>
<dbReference type="CDD" id="cd10917">
    <property type="entry name" value="CE4_NodB_like_6s_7s"/>
    <property type="match status" value="1"/>
</dbReference>
<dbReference type="OrthoDB" id="407355at2759"/>
<name>A0A9W8DVX1_9FUNG</name>
<evidence type="ECO:0000313" key="6">
    <source>
        <dbReference type="EMBL" id="KAJ1926185.1"/>
    </source>
</evidence>
<feature type="compositionally biased region" description="Acidic residues" evidence="3">
    <location>
        <begin position="290"/>
        <end position="301"/>
    </location>
</feature>
<dbReference type="InterPro" id="IPR002509">
    <property type="entry name" value="NODB_dom"/>
</dbReference>
<dbReference type="GO" id="GO:0005975">
    <property type="term" value="P:carbohydrate metabolic process"/>
    <property type="evidence" value="ECO:0007669"/>
    <property type="project" value="InterPro"/>
</dbReference>
<dbReference type="AlphaFoldDB" id="A0A9W8DVX1"/>
<feature type="region of interest" description="Disordered" evidence="3">
    <location>
        <begin position="262"/>
        <end position="301"/>
    </location>
</feature>
<dbReference type="Proteomes" id="UP001150569">
    <property type="component" value="Unassembled WGS sequence"/>
</dbReference>